<evidence type="ECO:0000313" key="2">
    <source>
        <dbReference type="Proteomes" id="UP000070311"/>
    </source>
</evidence>
<accession>A0A133VDV9</accession>
<sequence>MVCNSSGEVVKGVGGDFEFVNVFEEVLNLSVRNSFLKFQERGLGQNVRTEVPFFGNVFVCGDGFFAALALVMPDLVLDRFHGPRVRNIFNNFRRSPIRIVELPPTVRTTVLQNHLRSVGL</sequence>
<keyword evidence="2" id="KW-1185">Reference proteome</keyword>
<name>A0A133VDV9_9EURY</name>
<dbReference type="Proteomes" id="UP000070311">
    <property type="component" value="Unassembled WGS sequence"/>
</dbReference>
<evidence type="ECO:0000313" key="1">
    <source>
        <dbReference type="EMBL" id="KXB04584.1"/>
    </source>
</evidence>
<gene>
    <name evidence="1" type="ORF">AKJ50_02255</name>
</gene>
<protein>
    <submittedName>
        <fullName evidence="1">Uncharacterized protein</fullName>
    </submittedName>
</protein>
<comment type="caution">
    <text evidence="1">The sequence shown here is derived from an EMBL/GenBank/DDBJ whole genome shotgun (WGS) entry which is preliminary data.</text>
</comment>
<proteinExistence type="predicted"/>
<reference evidence="1 2" key="1">
    <citation type="journal article" date="2016" name="Sci. Rep.">
        <title>Metabolic traits of an uncultured archaeal lineage -MSBL1- from brine pools of the Red Sea.</title>
        <authorList>
            <person name="Mwirichia R."/>
            <person name="Alam I."/>
            <person name="Rashid M."/>
            <person name="Vinu M."/>
            <person name="Ba-Alawi W."/>
            <person name="Anthony Kamau A."/>
            <person name="Kamanda Ngugi D."/>
            <person name="Goker M."/>
            <person name="Klenk H.P."/>
            <person name="Bajic V."/>
            <person name="Stingl U."/>
        </authorList>
    </citation>
    <scope>NUCLEOTIDE SEQUENCE [LARGE SCALE GENOMIC DNA]</scope>
    <source>
        <strain evidence="1">SCGC-AAA382A13</strain>
    </source>
</reference>
<dbReference type="EMBL" id="LHYD01000053">
    <property type="protein sequence ID" value="KXB04584.1"/>
    <property type="molecule type" value="Genomic_DNA"/>
</dbReference>
<dbReference type="AlphaFoldDB" id="A0A133VDV9"/>
<organism evidence="1 2">
    <name type="scientific">candidate division MSBL1 archaeon SCGC-AAA382A13</name>
    <dbReference type="NCBI Taxonomy" id="1698279"/>
    <lineage>
        <taxon>Archaea</taxon>
        <taxon>Methanobacteriati</taxon>
        <taxon>Methanobacteriota</taxon>
        <taxon>candidate division MSBL1</taxon>
    </lineage>
</organism>